<sequence>IWRSLSGELMGFYRTMYFRVALGAYGMYTGWAPQPVPECAWSS</sequence>
<name>A0A382PLW8_9ZZZZ</name>
<protein>
    <submittedName>
        <fullName evidence="1">Uncharacterized protein</fullName>
    </submittedName>
</protein>
<organism evidence="1">
    <name type="scientific">marine metagenome</name>
    <dbReference type="NCBI Taxonomy" id="408172"/>
    <lineage>
        <taxon>unclassified sequences</taxon>
        <taxon>metagenomes</taxon>
        <taxon>ecological metagenomes</taxon>
    </lineage>
</organism>
<gene>
    <name evidence="1" type="ORF">METZ01_LOCUS327228</name>
</gene>
<proteinExistence type="predicted"/>
<accession>A0A382PLW8</accession>
<feature type="non-terminal residue" evidence="1">
    <location>
        <position position="1"/>
    </location>
</feature>
<reference evidence="1" key="1">
    <citation type="submission" date="2018-05" db="EMBL/GenBank/DDBJ databases">
        <authorList>
            <person name="Lanie J.A."/>
            <person name="Ng W.-L."/>
            <person name="Kazmierczak K.M."/>
            <person name="Andrzejewski T.M."/>
            <person name="Davidsen T.M."/>
            <person name="Wayne K.J."/>
            <person name="Tettelin H."/>
            <person name="Glass J.I."/>
            <person name="Rusch D."/>
            <person name="Podicherti R."/>
            <person name="Tsui H.-C.T."/>
            <person name="Winkler M.E."/>
        </authorList>
    </citation>
    <scope>NUCLEOTIDE SEQUENCE</scope>
</reference>
<dbReference type="AlphaFoldDB" id="A0A382PLW8"/>
<dbReference type="EMBL" id="UINC01108346">
    <property type="protein sequence ID" value="SVC74374.1"/>
    <property type="molecule type" value="Genomic_DNA"/>
</dbReference>
<evidence type="ECO:0000313" key="1">
    <source>
        <dbReference type="EMBL" id="SVC74374.1"/>
    </source>
</evidence>